<dbReference type="InterPro" id="IPR017946">
    <property type="entry name" value="PLC-like_Pdiesterase_TIM-brl"/>
</dbReference>
<reference evidence="2" key="1">
    <citation type="submission" date="2016-10" db="EMBL/GenBank/DDBJ databases">
        <authorList>
            <person name="Varghese N."/>
            <person name="Submissions S."/>
        </authorList>
    </citation>
    <scope>NUCLEOTIDE SEQUENCE [LARGE SCALE GENOMIC DNA]</scope>
    <source>
        <strain evidence="2">DSM 26542</strain>
    </source>
</reference>
<dbReference type="Gene3D" id="3.20.20.190">
    <property type="entry name" value="Phosphatidylinositol (PI) phosphodiesterase"/>
    <property type="match status" value="1"/>
</dbReference>
<dbReference type="SUPFAM" id="SSF51695">
    <property type="entry name" value="PLC-like phosphodiesterases"/>
    <property type="match status" value="1"/>
</dbReference>
<evidence type="ECO:0000313" key="1">
    <source>
        <dbReference type="EMBL" id="SFJ19509.1"/>
    </source>
</evidence>
<dbReference type="AlphaFoldDB" id="A0A1I3PDP5"/>
<dbReference type="OrthoDB" id="9794455at2"/>
<evidence type="ECO:0000313" key="2">
    <source>
        <dbReference type="Proteomes" id="UP000243887"/>
    </source>
</evidence>
<dbReference type="Proteomes" id="UP000243887">
    <property type="component" value="Unassembled WGS sequence"/>
</dbReference>
<gene>
    <name evidence="1" type="ORF">SAMN04487893_10478</name>
</gene>
<dbReference type="GO" id="GO:0006629">
    <property type="term" value="P:lipid metabolic process"/>
    <property type="evidence" value="ECO:0007669"/>
    <property type="project" value="InterPro"/>
</dbReference>
<sequence>MNWLFLVVASSFCMLGWSQSSSFKLHSHNDYVQVVPFWNAYAQGMRSIEIDLVLHNNRLFVAHDIEDANPLRTIERLYLNPLNEVVELGLGDVKGLQFLIDLKGDADISMGLLLPILKRYEGVILENDIRFVISGNKPNAALFLGMPSYVLDDYQLLELPTDSNAIERIAMVSYNFQRFSSWNGVGQIPDSDLRVLKGIIDGVHSIGKPIRFWATPDTPDAWSSLIGLGVDFINTDMPCELRVFLAK</sequence>
<dbReference type="EMBL" id="FORU01000004">
    <property type="protein sequence ID" value="SFJ19509.1"/>
    <property type="molecule type" value="Genomic_DNA"/>
</dbReference>
<organism evidence="1 2">
    <name type="scientific">Myroides guanonis</name>
    <dbReference type="NCBI Taxonomy" id="1150112"/>
    <lineage>
        <taxon>Bacteria</taxon>
        <taxon>Pseudomonadati</taxon>
        <taxon>Bacteroidota</taxon>
        <taxon>Flavobacteriia</taxon>
        <taxon>Flavobacteriales</taxon>
        <taxon>Flavobacteriaceae</taxon>
        <taxon>Myroides</taxon>
    </lineage>
</organism>
<protein>
    <submittedName>
        <fullName evidence="1">Glycerophosphoryl diester phosphodiesterase</fullName>
    </submittedName>
</protein>
<accession>A0A1I3PDP5</accession>
<proteinExistence type="predicted"/>
<dbReference type="Pfam" id="PF13653">
    <property type="entry name" value="GDPD_2"/>
    <property type="match status" value="1"/>
</dbReference>
<dbReference type="STRING" id="1150112.SAMN04487893_10478"/>
<dbReference type="RefSeq" id="WP_090678493.1">
    <property type="nucleotide sequence ID" value="NZ_FORU01000004.1"/>
</dbReference>
<keyword evidence="2" id="KW-1185">Reference proteome</keyword>
<name>A0A1I3PDP5_9FLAO</name>
<dbReference type="GO" id="GO:0008081">
    <property type="term" value="F:phosphoric diester hydrolase activity"/>
    <property type="evidence" value="ECO:0007669"/>
    <property type="project" value="InterPro"/>
</dbReference>